<proteinExistence type="predicted"/>
<evidence type="ECO:0000313" key="1">
    <source>
        <dbReference type="EMBL" id="CEK48537.1"/>
    </source>
</evidence>
<gene>
    <name evidence="1" type="primary">ORF4332</name>
</gene>
<dbReference type="AlphaFoldDB" id="A0A0B6XWW2"/>
<organism evidence="1">
    <name type="scientific">Arion vulgaris</name>
    <dbReference type="NCBI Taxonomy" id="1028688"/>
    <lineage>
        <taxon>Eukaryota</taxon>
        <taxon>Metazoa</taxon>
        <taxon>Spiralia</taxon>
        <taxon>Lophotrochozoa</taxon>
        <taxon>Mollusca</taxon>
        <taxon>Gastropoda</taxon>
        <taxon>Heterobranchia</taxon>
        <taxon>Euthyneura</taxon>
        <taxon>Panpulmonata</taxon>
        <taxon>Eupulmonata</taxon>
        <taxon>Stylommatophora</taxon>
        <taxon>Helicina</taxon>
        <taxon>Arionoidea</taxon>
        <taxon>Arionidae</taxon>
        <taxon>Arion</taxon>
    </lineage>
</organism>
<name>A0A0B6XWW2_9EUPU</name>
<dbReference type="EMBL" id="HACG01001672">
    <property type="protein sequence ID" value="CEK48537.1"/>
    <property type="molecule type" value="Transcribed_RNA"/>
</dbReference>
<reference evidence="1" key="1">
    <citation type="submission" date="2014-12" db="EMBL/GenBank/DDBJ databases">
        <title>Insight into the proteome of Arion vulgaris.</title>
        <authorList>
            <person name="Aradska J."/>
            <person name="Bulat T."/>
            <person name="Smidak R."/>
            <person name="Sarate P."/>
            <person name="Gangsoo J."/>
            <person name="Sialana F."/>
            <person name="Bilban M."/>
            <person name="Lubec G."/>
        </authorList>
    </citation>
    <scope>NUCLEOTIDE SEQUENCE</scope>
    <source>
        <tissue evidence="1">Skin</tissue>
    </source>
</reference>
<accession>A0A0B6XWW2</accession>
<protein>
    <submittedName>
        <fullName evidence="1">Uncharacterized protein</fullName>
    </submittedName>
</protein>
<sequence length="73" mass="8397">MFVVDRKTTENSVLQCYAKYNYIVAELKGKSPSIAGSVTNKKKNLFLKLLVNLTSYHITMATLKRHYTQTNRI</sequence>